<dbReference type="RefSeq" id="WP_009403689.1">
    <property type="nucleotide sequence ID" value="NZ_AMWJ02000002.1"/>
</dbReference>
<protein>
    <submittedName>
        <fullName evidence="1">Uncharacterized protein</fullName>
    </submittedName>
</protein>
<sequence>MPKTALERAYLLREAAAYGRRYPDDLFEARMAVHEALGASGVNTYRICDLLLSKRPPLDDGDCIRLELIASLIDAEPAARGDDLLGLCEMALRMVPF</sequence>
<comment type="caution">
    <text evidence="1">The sequence shown here is derived from an EMBL/GenBank/DDBJ whole genome shotgun (WGS) entry which is preliminary data.</text>
</comment>
<accession>L1LVZ4</accession>
<evidence type="ECO:0000313" key="1">
    <source>
        <dbReference type="EMBL" id="NNJ16343.1"/>
    </source>
</evidence>
<dbReference type="Proteomes" id="UP000010448">
    <property type="component" value="Unassembled WGS sequence"/>
</dbReference>
<reference evidence="1 2" key="1">
    <citation type="journal article" date="2013" name="Genome Announc.">
        <title>Genome Sequence of Naphthalene-Degrading Soil Bacterium Pseudomonas putida CSV86.</title>
        <authorList>
            <person name="Phale P.S."/>
            <person name="Paliwal V."/>
            <person name="Raju S.C."/>
            <person name="Modak A."/>
            <person name="Purohit H.J."/>
        </authorList>
    </citation>
    <scope>NUCLEOTIDE SEQUENCE [LARGE SCALE GENOMIC DNA]</scope>
    <source>
        <strain evidence="1 2">CSV86</strain>
    </source>
</reference>
<dbReference type="EMBL" id="AMWJ02000002">
    <property type="protein sequence ID" value="NNJ16343.1"/>
    <property type="molecule type" value="Genomic_DNA"/>
</dbReference>
<name>L1LVZ4_9PSED</name>
<proteinExistence type="predicted"/>
<dbReference type="AlphaFoldDB" id="L1LVZ4"/>
<gene>
    <name evidence="1" type="ORF">CSV86_014535</name>
</gene>
<organism evidence="1 2">
    <name type="scientific">Pseudomonas bharatica CSV86</name>
    <dbReference type="NCBI Taxonomy" id="1005395"/>
    <lineage>
        <taxon>Bacteria</taxon>
        <taxon>Pseudomonadati</taxon>
        <taxon>Pseudomonadota</taxon>
        <taxon>Gammaproteobacteria</taxon>
        <taxon>Pseudomonadales</taxon>
        <taxon>Pseudomonadaceae</taxon>
        <taxon>Pseudomonas</taxon>
        <taxon>Pseudomonas bharatica</taxon>
    </lineage>
</organism>
<keyword evidence="2" id="KW-1185">Reference proteome</keyword>
<evidence type="ECO:0000313" key="2">
    <source>
        <dbReference type="Proteomes" id="UP000010448"/>
    </source>
</evidence>